<sequence length="241" mass="27048">MNIEIFETKKELGVAAANKGAELIDEAIKRNGKANIVLATGTSQFETLEELVKKELDWTKVTCFHLDEYIGIPMTHSASFGKYLKERFVDKTNIGEFNFINGETNPKEECKRLNARIDKVSIDVTFAGIGENGHLAFNDPPANFDTNEPYIIVELDEACKRQQMGEGWFKSLTEVPKGAITMSIKQILKSKNIICSIPDKRKDIAVKNTIENKITPNIPASILRTHTSTWLYLDKEAALLL</sequence>
<name>A0A6I1E372_9FLAO</name>
<dbReference type="OrthoDB" id="9791139at2"/>
<reference evidence="2 3" key="1">
    <citation type="submission" date="2019-10" db="EMBL/GenBank/DDBJ databases">
        <title>Muricauda olearia CL-SS4 JCM15563 genome.</title>
        <authorList>
            <person name="Liu L."/>
        </authorList>
    </citation>
    <scope>NUCLEOTIDE SEQUENCE [LARGE SCALE GENOMIC DNA]</scope>
    <source>
        <strain evidence="2 3">CL-SS4</strain>
    </source>
</reference>
<dbReference type="EMBL" id="WELG01000001">
    <property type="protein sequence ID" value="KAB7530391.1"/>
    <property type="molecule type" value="Genomic_DNA"/>
</dbReference>
<proteinExistence type="predicted"/>
<dbReference type="InterPro" id="IPR037171">
    <property type="entry name" value="NagB/RpiA_transferase-like"/>
</dbReference>
<dbReference type="SUPFAM" id="SSF100950">
    <property type="entry name" value="NagB/RpiA/CoA transferase-like"/>
    <property type="match status" value="1"/>
</dbReference>
<dbReference type="AlphaFoldDB" id="A0A6I1E372"/>
<evidence type="ECO:0000313" key="3">
    <source>
        <dbReference type="Proteomes" id="UP000429785"/>
    </source>
</evidence>
<evidence type="ECO:0000313" key="2">
    <source>
        <dbReference type="EMBL" id="KAB7530391.1"/>
    </source>
</evidence>
<dbReference type="GO" id="GO:0042802">
    <property type="term" value="F:identical protein binding"/>
    <property type="evidence" value="ECO:0007669"/>
    <property type="project" value="TreeGrafter"/>
</dbReference>
<dbReference type="GO" id="GO:0004342">
    <property type="term" value="F:glucosamine-6-phosphate deaminase activity"/>
    <property type="evidence" value="ECO:0007669"/>
    <property type="project" value="InterPro"/>
</dbReference>
<dbReference type="Pfam" id="PF01182">
    <property type="entry name" value="Glucosamine_iso"/>
    <property type="match status" value="1"/>
</dbReference>
<dbReference type="CDD" id="cd01399">
    <property type="entry name" value="GlcN6P_deaminase"/>
    <property type="match status" value="1"/>
</dbReference>
<dbReference type="GO" id="GO:0005737">
    <property type="term" value="C:cytoplasm"/>
    <property type="evidence" value="ECO:0007669"/>
    <property type="project" value="TreeGrafter"/>
</dbReference>
<protein>
    <submittedName>
        <fullName evidence="2">Glucosamine-6-phosphate deaminase</fullName>
    </submittedName>
</protein>
<evidence type="ECO:0000259" key="1">
    <source>
        <dbReference type="Pfam" id="PF01182"/>
    </source>
</evidence>
<dbReference type="GO" id="GO:0019262">
    <property type="term" value="P:N-acetylneuraminate catabolic process"/>
    <property type="evidence" value="ECO:0007669"/>
    <property type="project" value="TreeGrafter"/>
</dbReference>
<gene>
    <name evidence="2" type="ORF">F8C76_02470</name>
</gene>
<dbReference type="Gene3D" id="3.40.50.1360">
    <property type="match status" value="1"/>
</dbReference>
<accession>A0A6I1E372</accession>
<dbReference type="InterPro" id="IPR006148">
    <property type="entry name" value="Glc/Gal-6P_isomerase"/>
</dbReference>
<dbReference type="GO" id="GO:0006043">
    <property type="term" value="P:glucosamine catabolic process"/>
    <property type="evidence" value="ECO:0007669"/>
    <property type="project" value="TreeGrafter"/>
</dbReference>
<feature type="domain" description="Glucosamine/galactosamine-6-phosphate isomerase" evidence="1">
    <location>
        <begin position="8"/>
        <end position="227"/>
    </location>
</feature>
<dbReference type="PANTHER" id="PTHR11280:SF6">
    <property type="entry name" value="GLUCOSAMINE-6-PHOSPHATE ISOMERASE NAGB"/>
    <property type="match status" value="1"/>
</dbReference>
<organism evidence="2 3">
    <name type="scientific">Flagellimonas olearia</name>
    <dbReference type="NCBI Taxonomy" id="552546"/>
    <lineage>
        <taxon>Bacteria</taxon>
        <taxon>Pseudomonadati</taxon>
        <taxon>Bacteroidota</taxon>
        <taxon>Flavobacteriia</taxon>
        <taxon>Flavobacteriales</taxon>
        <taxon>Flavobacteriaceae</taxon>
        <taxon>Flagellimonas</taxon>
    </lineage>
</organism>
<dbReference type="GO" id="GO:0005975">
    <property type="term" value="P:carbohydrate metabolic process"/>
    <property type="evidence" value="ECO:0007669"/>
    <property type="project" value="InterPro"/>
</dbReference>
<dbReference type="PANTHER" id="PTHR11280">
    <property type="entry name" value="GLUCOSAMINE-6-PHOSPHATE ISOMERASE"/>
    <property type="match status" value="1"/>
</dbReference>
<dbReference type="GO" id="GO:0006046">
    <property type="term" value="P:N-acetylglucosamine catabolic process"/>
    <property type="evidence" value="ECO:0007669"/>
    <property type="project" value="TreeGrafter"/>
</dbReference>
<dbReference type="RefSeq" id="WP_152130325.1">
    <property type="nucleotide sequence ID" value="NZ_WELG01000001.1"/>
</dbReference>
<comment type="caution">
    <text evidence="2">The sequence shown here is derived from an EMBL/GenBank/DDBJ whole genome shotgun (WGS) entry which is preliminary data.</text>
</comment>
<dbReference type="InterPro" id="IPR004547">
    <property type="entry name" value="Glucosamine6P_isomerase"/>
</dbReference>
<dbReference type="Proteomes" id="UP000429785">
    <property type="component" value="Unassembled WGS sequence"/>
</dbReference>